<proteinExistence type="predicted"/>
<dbReference type="OrthoDB" id="9793216at2"/>
<dbReference type="InterPro" id="IPR034660">
    <property type="entry name" value="DinB/YfiT-like"/>
</dbReference>
<sequence length="179" mass="20403">MKKSDIQRLPVFFDRYIHLSPDVELMDALEQYSPERTLTSIEQLAKLGDRVYAEGKWTVKDILQHLIDTERVMCYRAMRVSRLETTPLPGFEENIMAANSGANQRELSDLMAEYKVVREGTIHLFKPMTPTMLMAEGLANGSSISVLALGFVIVGHLKHHQNIIQERYMPLLTSNLGRI</sequence>
<accession>A0A316AIA5</accession>
<name>A0A316AIA5_9BACT</name>
<feature type="domain" description="DinB-like" evidence="1">
    <location>
        <begin position="48"/>
        <end position="164"/>
    </location>
</feature>
<keyword evidence="3" id="KW-1185">Reference proteome</keyword>
<dbReference type="EMBL" id="QGDT01000007">
    <property type="protein sequence ID" value="PWJ57436.1"/>
    <property type="molecule type" value="Genomic_DNA"/>
</dbReference>
<evidence type="ECO:0000313" key="2">
    <source>
        <dbReference type="EMBL" id="PWJ57436.1"/>
    </source>
</evidence>
<dbReference type="AlphaFoldDB" id="A0A316AIA5"/>
<gene>
    <name evidence="2" type="ORF">CLV98_107144</name>
</gene>
<evidence type="ECO:0000313" key="3">
    <source>
        <dbReference type="Proteomes" id="UP000245880"/>
    </source>
</evidence>
<protein>
    <submittedName>
        <fullName evidence="2">DinB family protein</fullName>
    </submittedName>
</protein>
<comment type="caution">
    <text evidence="2">The sequence shown here is derived from an EMBL/GenBank/DDBJ whole genome shotgun (WGS) entry which is preliminary data.</text>
</comment>
<dbReference type="InterPro" id="IPR024775">
    <property type="entry name" value="DinB-like"/>
</dbReference>
<dbReference type="Pfam" id="PF12867">
    <property type="entry name" value="DinB_2"/>
    <property type="match status" value="1"/>
</dbReference>
<dbReference type="Proteomes" id="UP000245880">
    <property type="component" value="Unassembled WGS sequence"/>
</dbReference>
<reference evidence="2 3" key="1">
    <citation type="submission" date="2018-03" db="EMBL/GenBank/DDBJ databases">
        <title>Genomic Encyclopedia of Archaeal and Bacterial Type Strains, Phase II (KMG-II): from individual species to whole genera.</title>
        <authorList>
            <person name="Goeker M."/>
        </authorList>
    </citation>
    <scope>NUCLEOTIDE SEQUENCE [LARGE SCALE GENOMIC DNA]</scope>
    <source>
        <strain evidence="2 3">DSM 100346</strain>
    </source>
</reference>
<evidence type="ECO:0000259" key="1">
    <source>
        <dbReference type="Pfam" id="PF12867"/>
    </source>
</evidence>
<dbReference type="SUPFAM" id="SSF109854">
    <property type="entry name" value="DinB/YfiT-like putative metalloenzymes"/>
    <property type="match status" value="1"/>
</dbReference>
<dbReference type="RefSeq" id="WP_109675169.1">
    <property type="nucleotide sequence ID" value="NZ_QGDT01000007.1"/>
</dbReference>
<dbReference type="Gene3D" id="1.20.120.450">
    <property type="entry name" value="dinb family like domain"/>
    <property type="match status" value="1"/>
</dbReference>
<organism evidence="2 3">
    <name type="scientific">Dyadobacter jejuensis</name>
    <dbReference type="NCBI Taxonomy" id="1082580"/>
    <lineage>
        <taxon>Bacteria</taxon>
        <taxon>Pseudomonadati</taxon>
        <taxon>Bacteroidota</taxon>
        <taxon>Cytophagia</taxon>
        <taxon>Cytophagales</taxon>
        <taxon>Spirosomataceae</taxon>
        <taxon>Dyadobacter</taxon>
    </lineage>
</organism>